<comment type="caution">
    <text evidence="4">The sequence shown here is derived from an EMBL/GenBank/DDBJ whole genome shotgun (WGS) entry which is preliminary data.</text>
</comment>
<protein>
    <submittedName>
        <fullName evidence="4">Uncharacterized protein</fullName>
    </submittedName>
</protein>
<evidence type="ECO:0000313" key="4">
    <source>
        <dbReference type="EMBL" id="KAI3431305.1"/>
    </source>
</evidence>
<feature type="compositionally biased region" description="Gly residues" evidence="2">
    <location>
        <begin position="51"/>
        <end position="71"/>
    </location>
</feature>
<feature type="region of interest" description="Disordered" evidence="2">
    <location>
        <begin position="39"/>
        <end position="78"/>
    </location>
</feature>
<feature type="coiled-coil region" evidence="1">
    <location>
        <begin position="141"/>
        <end position="175"/>
    </location>
</feature>
<evidence type="ECO:0000256" key="3">
    <source>
        <dbReference type="SAM" id="Phobius"/>
    </source>
</evidence>
<keyword evidence="3" id="KW-0812">Transmembrane</keyword>
<dbReference type="Proteomes" id="UP001055712">
    <property type="component" value="Unassembled WGS sequence"/>
</dbReference>
<reference evidence="4" key="2">
    <citation type="submission" date="2020-11" db="EMBL/GenBank/DDBJ databases">
        <authorList>
            <person name="Cecchin M."/>
            <person name="Marcolungo L."/>
            <person name="Rossato M."/>
            <person name="Girolomoni L."/>
            <person name="Cosentino E."/>
            <person name="Cuine S."/>
            <person name="Li-Beisson Y."/>
            <person name="Delledonne M."/>
            <person name="Ballottari M."/>
        </authorList>
    </citation>
    <scope>NUCLEOTIDE SEQUENCE</scope>
    <source>
        <strain evidence="4">211/11P</strain>
        <tissue evidence="4">Whole cell</tissue>
    </source>
</reference>
<keyword evidence="3" id="KW-1133">Transmembrane helix</keyword>
<feature type="transmembrane region" description="Helical" evidence="3">
    <location>
        <begin position="88"/>
        <end position="107"/>
    </location>
</feature>
<organism evidence="4 5">
    <name type="scientific">Chlorella vulgaris</name>
    <name type="common">Green alga</name>
    <dbReference type="NCBI Taxonomy" id="3077"/>
    <lineage>
        <taxon>Eukaryota</taxon>
        <taxon>Viridiplantae</taxon>
        <taxon>Chlorophyta</taxon>
        <taxon>core chlorophytes</taxon>
        <taxon>Trebouxiophyceae</taxon>
        <taxon>Chlorellales</taxon>
        <taxon>Chlorellaceae</taxon>
        <taxon>Chlorella clade</taxon>
        <taxon>Chlorella</taxon>
    </lineage>
</organism>
<name>A0A9D4TPN0_CHLVU</name>
<accession>A0A9D4TPN0</accession>
<sequence>MASTAVWGPRGLGLHPRTASRWCQAPSVMRHGAVSITARAATGGRPPPRGPGSGSGGGGGGGGDDADGGFGQQPSQAVAPARKPLTPVAWAIIAIAGILTGKLYFWVKLVKEDCCRLQVLNAALRADIAATVKEVESFKGRMVLKKEVEELRADLEQDAKQLVELRIAVAQLQERLPARRK</sequence>
<reference evidence="4" key="1">
    <citation type="journal article" date="2019" name="Plant J.">
        <title>Chlorella vulgaris genome assembly and annotation reveals the molecular basis for metabolic acclimation to high light conditions.</title>
        <authorList>
            <person name="Cecchin M."/>
            <person name="Marcolungo L."/>
            <person name="Rossato M."/>
            <person name="Girolomoni L."/>
            <person name="Cosentino E."/>
            <person name="Cuine S."/>
            <person name="Li-Beisson Y."/>
            <person name="Delledonne M."/>
            <person name="Ballottari M."/>
        </authorList>
    </citation>
    <scope>NUCLEOTIDE SEQUENCE</scope>
    <source>
        <strain evidence="4">211/11P</strain>
    </source>
</reference>
<evidence type="ECO:0000256" key="1">
    <source>
        <dbReference type="SAM" id="Coils"/>
    </source>
</evidence>
<keyword evidence="1" id="KW-0175">Coiled coil</keyword>
<keyword evidence="5" id="KW-1185">Reference proteome</keyword>
<dbReference type="EMBL" id="SIDB01000006">
    <property type="protein sequence ID" value="KAI3431305.1"/>
    <property type="molecule type" value="Genomic_DNA"/>
</dbReference>
<gene>
    <name evidence="4" type="ORF">D9Q98_004364</name>
</gene>
<evidence type="ECO:0000256" key="2">
    <source>
        <dbReference type="SAM" id="MobiDB-lite"/>
    </source>
</evidence>
<keyword evidence="3" id="KW-0472">Membrane</keyword>
<evidence type="ECO:0000313" key="5">
    <source>
        <dbReference type="Proteomes" id="UP001055712"/>
    </source>
</evidence>
<proteinExistence type="predicted"/>
<dbReference type="AlphaFoldDB" id="A0A9D4TPN0"/>